<dbReference type="RefSeq" id="WP_311387352.1">
    <property type="nucleotide sequence ID" value="NZ_JAVRHU010000001.1"/>
</dbReference>
<dbReference type="Pfam" id="PF06439">
    <property type="entry name" value="3keto-disac_hyd"/>
    <property type="match status" value="1"/>
</dbReference>
<evidence type="ECO:0000313" key="2">
    <source>
        <dbReference type="EMBL" id="MDT0621208.1"/>
    </source>
</evidence>
<gene>
    <name evidence="2" type="ORF">RM520_06210</name>
</gene>
<dbReference type="Gene3D" id="2.60.120.560">
    <property type="entry name" value="Exo-inulinase, domain 1"/>
    <property type="match status" value="1"/>
</dbReference>
<dbReference type="Proteomes" id="UP001250662">
    <property type="component" value="Unassembled WGS sequence"/>
</dbReference>
<organism evidence="2 3">
    <name type="scientific">Croceitalea vernalis</name>
    <dbReference type="NCBI Taxonomy" id="3075599"/>
    <lineage>
        <taxon>Bacteria</taxon>
        <taxon>Pseudomonadati</taxon>
        <taxon>Bacteroidota</taxon>
        <taxon>Flavobacteriia</taxon>
        <taxon>Flavobacteriales</taxon>
        <taxon>Flavobacteriaceae</taxon>
        <taxon>Croceitalea</taxon>
    </lineage>
</organism>
<dbReference type="PROSITE" id="PS51257">
    <property type="entry name" value="PROKAR_LIPOPROTEIN"/>
    <property type="match status" value="1"/>
</dbReference>
<keyword evidence="3" id="KW-1185">Reference proteome</keyword>
<feature type="domain" description="3-keto-alpha-glucoside-1,2-lyase/3-keto-2-hydroxy-glucal hydratase" evidence="1">
    <location>
        <begin position="30"/>
        <end position="216"/>
    </location>
</feature>
<evidence type="ECO:0000259" key="1">
    <source>
        <dbReference type="Pfam" id="PF06439"/>
    </source>
</evidence>
<comment type="caution">
    <text evidence="2">The sequence shown here is derived from an EMBL/GenBank/DDBJ whole genome shotgun (WGS) entry which is preliminary data.</text>
</comment>
<dbReference type="EMBL" id="JAVRHU010000001">
    <property type="protein sequence ID" value="MDT0621208.1"/>
    <property type="molecule type" value="Genomic_DNA"/>
</dbReference>
<proteinExistence type="predicted"/>
<protein>
    <submittedName>
        <fullName evidence="2">DUF1080 domain-containing protein</fullName>
    </submittedName>
</protein>
<accession>A0ABU3BGA6</accession>
<reference evidence="2 3" key="1">
    <citation type="submission" date="2023-09" db="EMBL/GenBank/DDBJ databases">
        <authorList>
            <person name="Rey-Velasco X."/>
        </authorList>
    </citation>
    <scope>NUCLEOTIDE SEQUENCE [LARGE SCALE GENOMIC DNA]</scope>
    <source>
        <strain evidence="2 3">P007</strain>
    </source>
</reference>
<evidence type="ECO:0000313" key="3">
    <source>
        <dbReference type="Proteomes" id="UP001250662"/>
    </source>
</evidence>
<sequence length="239" mass="27407">MSLKKLIQKINFIVISCLILLSCNQRPIEEWVQLIQNNSLEGWEVKNGLAAYTVENNEITGTTILNSPNTFLCSKTIYDNFILEFEVMVDTSINSGVQFRSNNYPEFNNNQVHGYQAEIDPSTRAWSGGIYEEGKRGWLYDLKNNEKGQKAFKNNEWNHYRIEAVEDNLSIWVNDINTSNLKDNATSTGFIGLQVHSIGMDSINNGKKIKWRNIRIMTSNLSTFKRNPTARLIDTSEKK</sequence>
<name>A0ABU3BGA6_9FLAO</name>
<dbReference type="InterPro" id="IPR010496">
    <property type="entry name" value="AL/BT2_dom"/>
</dbReference>